<keyword evidence="3" id="KW-1185">Reference proteome</keyword>
<dbReference type="PANTHER" id="PTHR35046">
    <property type="entry name" value="ZINC KNUCKLE (CCHC-TYPE) FAMILY PROTEIN"/>
    <property type="match status" value="1"/>
</dbReference>
<gene>
    <name evidence="2" type="ORF">CR513_12496</name>
</gene>
<proteinExistence type="predicted"/>
<evidence type="ECO:0000313" key="3">
    <source>
        <dbReference type="Proteomes" id="UP000257109"/>
    </source>
</evidence>
<dbReference type="Proteomes" id="UP000257109">
    <property type="component" value="Unassembled WGS sequence"/>
</dbReference>
<dbReference type="PANTHER" id="PTHR35046:SF9">
    <property type="entry name" value="RNA-DIRECTED DNA POLYMERASE"/>
    <property type="match status" value="1"/>
</dbReference>
<feature type="compositionally biased region" description="Acidic residues" evidence="1">
    <location>
        <begin position="7"/>
        <end position="21"/>
    </location>
</feature>
<evidence type="ECO:0000256" key="1">
    <source>
        <dbReference type="SAM" id="MobiDB-lite"/>
    </source>
</evidence>
<dbReference type="AlphaFoldDB" id="A0A371HM65"/>
<dbReference type="OrthoDB" id="1747743at2759"/>
<protein>
    <submittedName>
        <fullName evidence="2">Uncharacterized protein</fullName>
    </submittedName>
</protein>
<feature type="region of interest" description="Disordered" evidence="1">
    <location>
        <begin position="1"/>
        <end position="27"/>
    </location>
</feature>
<evidence type="ECO:0000313" key="2">
    <source>
        <dbReference type="EMBL" id="RDY03878.1"/>
    </source>
</evidence>
<sequence>MIMMDNGEVESESLNDDEMPPLEDLPMKDGDVEQCEYISHTRCLVQGKVCSMILDGESCTNVASTILVEKINLQTAKHPRPYKLL</sequence>
<dbReference type="EMBL" id="QJKJ01002190">
    <property type="protein sequence ID" value="RDY03878.1"/>
    <property type="molecule type" value="Genomic_DNA"/>
</dbReference>
<accession>A0A371HM65</accession>
<organism evidence="2 3">
    <name type="scientific">Mucuna pruriens</name>
    <name type="common">Velvet bean</name>
    <name type="synonym">Dolichos pruriens</name>
    <dbReference type="NCBI Taxonomy" id="157652"/>
    <lineage>
        <taxon>Eukaryota</taxon>
        <taxon>Viridiplantae</taxon>
        <taxon>Streptophyta</taxon>
        <taxon>Embryophyta</taxon>
        <taxon>Tracheophyta</taxon>
        <taxon>Spermatophyta</taxon>
        <taxon>Magnoliopsida</taxon>
        <taxon>eudicotyledons</taxon>
        <taxon>Gunneridae</taxon>
        <taxon>Pentapetalae</taxon>
        <taxon>rosids</taxon>
        <taxon>fabids</taxon>
        <taxon>Fabales</taxon>
        <taxon>Fabaceae</taxon>
        <taxon>Papilionoideae</taxon>
        <taxon>50 kb inversion clade</taxon>
        <taxon>NPAAA clade</taxon>
        <taxon>indigoferoid/millettioid clade</taxon>
        <taxon>Phaseoleae</taxon>
        <taxon>Mucuna</taxon>
    </lineage>
</organism>
<reference evidence="2" key="1">
    <citation type="submission" date="2018-05" db="EMBL/GenBank/DDBJ databases">
        <title>Draft genome of Mucuna pruriens seed.</title>
        <authorList>
            <person name="Nnadi N.E."/>
            <person name="Vos R."/>
            <person name="Hasami M.H."/>
            <person name="Devisetty U.K."/>
            <person name="Aguiy J.C."/>
        </authorList>
    </citation>
    <scope>NUCLEOTIDE SEQUENCE [LARGE SCALE GENOMIC DNA]</scope>
    <source>
        <strain evidence="2">JCA_2017</strain>
    </source>
</reference>
<comment type="caution">
    <text evidence="2">The sequence shown here is derived from an EMBL/GenBank/DDBJ whole genome shotgun (WGS) entry which is preliminary data.</text>
</comment>
<feature type="non-terminal residue" evidence="2">
    <location>
        <position position="1"/>
    </location>
</feature>
<name>A0A371HM65_MUCPR</name>